<dbReference type="InterPro" id="IPR012341">
    <property type="entry name" value="6hp_glycosidase-like_sf"/>
</dbReference>
<accession>A0A4R2CZL3</accession>
<dbReference type="GO" id="GO:0009311">
    <property type="term" value="P:oligosaccharide metabolic process"/>
    <property type="evidence" value="ECO:0007669"/>
    <property type="project" value="InterPro"/>
</dbReference>
<keyword evidence="6" id="KW-1185">Reference proteome</keyword>
<evidence type="ECO:0000259" key="4">
    <source>
        <dbReference type="Pfam" id="PF22422"/>
    </source>
</evidence>
<dbReference type="RefSeq" id="WP_245507675.1">
    <property type="nucleotide sequence ID" value="NZ_BAABEI010000012.1"/>
</dbReference>
<evidence type="ECO:0000256" key="3">
    <source>
        <dbReference type="ARBA" id="ARBA00023295"/>
    </source>
</evidence>
<name>A0A4R2CZL3_SHIGR</name>
<dbReference type="AlphaFoldDB" id="A0A4R2CZL3"/>
<feature type="domain" description="Mannosylglycerate hydrolase MGH1-like glycoside hydrolase" evidence="4">
    <location>
        <begin position="3"/>
        <end position="119"/>
    </location>
</feature>
<dbReference type="PANTHER" id="PTHR10412">
    <property type="entry name" value="MANNOSYL-OLIGOSACCHARIDE GLUCOSIDASE"/>
    <property type="match status" value="1"/>
</dbReference>
<evidence type="ECO:0000313" key="5">
    <source>
        <dbReference type="EMBL" id="TCN46595.1"/>
    </source>
</evidence>
<gene>
    <name evidence="5" type="ORF">EV665_104272</name>
</gene>
<dbReference type="EMBL" id="SLVX01000004">
    <property type="protein sequence ID" value="TCN46595.1"/>
    <property type="molecule type" value="Genomic_DNA"/>
</dbReference>
<dbReference type="InterPro" id="IPR054491">
    <property type="entry name" value="MGH1-like_GH"/>
</dbReference>
<dbReference type="GO" id="GO:0006487">
    <property type="term" value="P:protein N-linked glycosylation"/>
    <property type="evidence" value="ECO:0007669"/>
    <property type="project" value="TreeGrafter"/>
</dbReference>
<protein>
    <submittedName>
        <fullName evidence="5">Trehalase</fullName>
    </submittedName>
</protein>
<organism evidence="5 6">
    <name type="scientific">Shinella granuli</name>
    <dbReference type="NCBI Taxonomy" id="323621"/>
    <lineage>
        <taxon>Bacteria</taxon>
        <taxon>Pseudomonadati</taxon>
        <taxon>Pseudomonadota</taxon>
        <taxon>Alphaproteobacteria</taxon>
        <taxon>Hyphomicrobiales</taxon>
        <taxon>Rhizobiaceae</taxon>
        <taxon>Shinella</taxon>
    </lineage>
</organism>
<evidence type="ECO:0000256" key="1">
    <source>
        <dbReference type="ARBA" id="ARBA00010833"/>
    </source>
</evidence>
<evidence type="ECO:0000256" key="2">
    <source>
        <dbReference type="ARBA" id="ARBA00022801"/>
    </source>
</evidence>
<dbReference type="InterPro" id="IPR008928">
    <property type="entry name" value="6-hairpin_glycosidase_sf"/>
</dbReference>
<dbReference type="GO" id="GO:0004573">
    <property type="term" value="F:Glc3Man9GlcNAc2 oligosaccharide glucosidase activity"/>
    <property type="evidence" value="ECO:0007669"/>
    <property type="project" value="InterPro"/>
</dbReference>
<dbReference type="SUPFAM" id="SSF48208">
    <property type="entry name" value="Six-hairpin glycosidases"/>
    <property type="match status" value="1"/>
</dbReference>
<comment type="similarity">
    <text evidence="1">Belongs to the glycosyl hydrolase 63 family.</text>
</comment>
<dbReference type="Gene3D" id="1.50.10.10">
    <property type="match status" value="1"/>
</dbReference>
<comment type="caution">
    <text evidence="5">The sequence shown here is derived from an EMBL/GenBank/DDBJ whole genome shotgun (WGS) entry which is preliminary data.</text>
</comment>
<dbReference type="InterPro" id="IPR004888">
    <property type="entry name" value="Glycoside_hydrolase_63"/>
</dbReference>
<dbReference type="Proteomes" id="UP000295351">
    <property type="component" value="Unassembled WGS sequence"/>
</dbReference>
<proteinExistence type="inferred from homology"/>
<reference evidence="5 6" key="1">
    <citation type="submission" date="2019-03" db="EMBL/GenBank/DDBJ databases">
        <title>Genomic Encyclopedia of Type Strains, Phase IV (KMG-IV): sequencing the most valuable type-strain genomes for metagenomic binning, comparative biology and taxonomic classification.</title>
        <authorList>
            <person name="Goeker M."/>
        </authorList>
    </citation>
    <scope>NUCLEOTIDE SEQUENCE [LARGE SCALE GENOMIC DNA]</scope>
    <source>
        <strain evidence="5 6">DSM 18401</strain>
    </source>
</reference>
<sequence>MLPDRNLIQFMPLLLGDRLPRDMVQKLLVRLTDGGFITEWGPATESPQSPFYEDGGYWRGPIWAPTTLLLWDGLRRQGEMELARTIAEKFCSLASKNGMAENFDARSGRGLRDRAFAWTSAAYMLLAASLSQDQP</sequence>
<dbReference type="PANTHER" id="PTHR10412:SF11">
    <property type="entry name" value="MANNOSYL-OLIGOSACCHARIDE GLUCOSIDASE"/>
    <property type="match status" value="1"/>
</dbReference>
<keyword evidence="3" id="KW-0326">Glycosidase</keyword>
<evidence type="ECO:0000313" key="6">
    <source>
        <dbReference type="Proteomes" id="UP000295351"/>
    </source>
</evidence>
<keyword evidence="2" id="KW-0378">Hydrolase</keyword>
<dbReference type="Pfam" id="PF22422">
    <property type="entry name" value="MGH1-like_GH"/>
    <property type="match status" value="1"/>
</dbReference>